<proteinExistence type="predicted"/>
<dbReference type="AlphaFoldDB" id="A0A2P2C9R4"/>
<feature type="region of interest" description="Disordered" evidence="1">
    <location>
        <begin position="33"/>
        <end position="71"/>
    </location>
</feature>
<gene>
    <name evidence="2" type="ORF">NOCA1160033</name>
</gene>
<name>A0A2P2C9R4_9ZZZZ</name>
<organism evidence="2">
    <name type="scientific">metagenome</name>
    <dbReference type="NCBI Taxonomy" id="256318"/>
    <lineage>
        <taxon>unclassified sequences</taxon>
        <taxon>metagenomes</taxon>
    </lineage>
</organism>
<evidence type="ECO:0000313" key="2">
    <source>
        <dbReference type="EMBL" id="CUR58737.1"/>
    </source>
</evidence>
<protein>
    <submittedName>
        <fullName evidence="2">Uncharacterized protein</fullName>
    </submittedName>
</protein>
<sequence length="249" mass="26260">MDPSARTQVVRRTLVLCATWLLIAGGAPAYASNAPAPRGETAPAPRGETTAASSASRTVPTPSAAETSVDVDAPANRVENVPGLPSPAIIRACMASISRVAGCLGSTAYAVCGVSFSKFLSCSRKAYNAYETTIKVQDFRASPSCPSVLADMLAEYLCTYRVPPAPRSVWAVVDNAGYNLTTHTGPSTDYPSPGVYRSGTRLPVVCVAAFGELMTFAGTSSMRWSRLTNGLFVPWVALRPETSETVPWC</sequence>
<reference evidence="2" key="1">
    <citation type="submission" date="2015-08" db="EMBL/GenBank/DDBJ databases">
        <authorList>
            <person name="Babu N.S."/>
            <person name="Beckwith C.J."/>
            <person name="Beseler K.G."/>
            <person name="Brison A."/>
            <person name="Carone J.V."/>
            <person name="Caskin T.P."/>
            <person name="Diamond M."/>
            <person name="Durham M.E."/>
            <person name="Foxe J.M."/>
            <person name="Go M."/>
            <person name="Henderson B.A."/>
            <person name="Jones I.B."/>
            <person name="McGettigan J.A."/>
            <person name="Micheletti S.J."/>
            <person name="Nasrallah M.E."/>
            <person name="Ortiz D."/>
            <person name="Piller C.R."/>
            <person name="Privatt S.R."/>
            <person name="Schneider S.L."/>
            <person name="Sharp S."/>
            <person name="Smith T.C."/>
            <person name="Stanton J.D."/>
            <person name="Ullery H.E."/>
            <person name="Wilson R.J."/>
            <person name="Serrano M.G."/>
            <person name="Buck G."/>
            <person name="Lee V."/>
            <person name="Wang Y."/>
            <person name="Carvalho R."/>
            <person name="Voegtly L."/>
            <person name="Shi R."/>
            <person name="Duckworth R."/>
            <person name="Johnson A."/>
            <person name="Loviza R."/>
            <person name="Walstead R."/>
            <person name="Shah Z."/>
            <person name="Kiflezghi M."/>
            <person name="Wade K."/>
            <person name="Ball S.L."/>
            <person name="Bradley K.W."/>
            <person name="Asai D.J."/>
            <person name="Bowman C.A."/>
            <person name="Russell D.A."/>
            <person name="Pope W.H."/>
            <person name="Jacobs-Sera D."/>
            <person name="Hendrix R.W."/>
            <person name="Hatfull G.F."/>
        </authorList>
    </citation>
    <scope>NUCLEOTIDE SEQUENCE</scope>
</reference>
<accession>A0A2P2C9R4</accession>
<feature type="compositionally biased region" description="Polar residues" evidence="1">
    <location>
        <begin position="50"/>
        <end position="66"/>
    </location>
</feature>
<evidence type="ECO:0000256" key="1">
    <source>
        <dbReference type="SAM" id="MobiDB-lite"/>
    </source>
</evidence>
<dbReference type="EMBL" id="CZKB01000008">
    <property type="protein sequence ID" value="CUR58737.1"/>
    <property type="molecule type" value="Genomic_DNA"/>
</dbReference>